<dbReference type="AlphaFoldDB" id="X1AYI3"/>
<feature type="non-terminal residue" evidence="1">
    <location>
        <position position="241"/>
    </location>
</feature>
<protein>
    <submittedName>
        <fullName evidence="1">Uncharacterized protein</fullName>
    </submittedName>
</protein>
<reference evidence="1" key="1">
    <citation type="journal article" date="2014" name="Front. Microbiol.">
        <title>High frequency of phylogenetically diverse reductive dehalogenase-homologous genes in deep subseafloor sedimentary metagenomes.</title>
        <authorList>
            <person name="Kawai M."/>
            <person name="Futagami T."/>
            <person name="Toyoda A."/>
            <person name="Takaki Y."/>
            <person name="Nishi S."/>
            <person name="Hori S."/>
            <person name="Arai W."/>
            <person name="Tsubouchi T."/>
            <person name="Morono Y."/>
            <person name="Uchiyama I."/>
            <person name="Ito T."/>
            <person name="Fujiyama A."/>
            <person name="Inagaki F."/>
            <person name="Takami H."/>
        </authorList>
    </citation>
    <scope>NUCLEOTIDE SEQUENCE</scope>
    <source>
        <strain evidence="1">Expedition CK06-06</strain>
    </source>
</reference>
<organism evidence="1">
    <name type="scientific">marine sediment metagenome</name>
    <dbReference type="NCBI Taxonomy" id="412755"/>
    <lineage>
        <taxon>unclassified sequences</taxon>
        <taxon>metagenomes</taxon>
        <taxon>ecological metagenomes</taxon>
    </lineage>
</organism>
<gene>
    <name evidence="1" type="ORF">S01H4_24800</name>
</gene>
<sequence length="241" mass="28010">MQKTLLSLAVLKVNWDYLKKDHLENFVPFIATLIRKKDYQSIDVSKMCIDFKTEFGLVIPYHPMITILDRSKKRGIIKKSHNQYIPVMDRIIEIEFSRISEEQQKKHEKIVRLFIDFAKANYNVELPKETAESAFISFLGEHDLEIMFAAESKTILPSVISSRGNKFLVKRFIKHICENDPETFKYIENIVIGHMLSCALLYDKFDRFKGKLKGLDIYLDTGFIFNFLGDSGVPKKSACIE</sequence>
<dbReference type="EMBL" id="BART01011707">
    <property type="protein sequence ID" value="GAG88289.1"/>
    <property type="molecule type" value="Genomic_DNA"/>
</dbReference>
<proteinExistence type="predicted"/>
<evidence type="ECO:0000313" key="1">
    <source>
        <dbReference type="EMBL" id="GAG88289.1"/>
    </source>
</evidence>
<comment type="caution">
    <text evidence="1">The sequence shown here is derived from an EMBL/GenBank/DDBJ whole genome shotgun (WGS) entry which is preliminary data.</text>
</comment>
<accession>X1AYI3</accession>
<name>X1AYI3_9ZZZZ</name>